<keyword evidence="2" id="KW-1133">Transmembrane helix</keyword>
<comment type="caution">
    <text evidence="4">The sequence shown here is derived from an EMBL/GenBank/DDBJ whole genome shotgun (WGS) entry which is preliminary data.</text>
</comment>
<feature type="compositionally biased region" description="Low complexity" evidence="1">
    <location>
        <begin position="545"/>
        <end position="562"/>
    </location>
</feature>
<dbReference type="RefSeq" id="XP_007735080.1">
    <property type="nucleotide sequence ID" value="XM_007736890.1"/>
</dbReference>
<reference evidence="4 5" key="1">
    <citation type="submission" date="2013-03" db="EMBL/GenBank/DDBJ databases">
        <title>The Genome Sequence of Capronia epimyces CBS 606.96.</title>
        <authorList>
            <consortium name="The Broad Institute Genomics Platform"/>
            <person name="Cuomo C."/>
            <person name="de Hoog S."/>
            <person name="Gorbushina A."/>
            <person name="Walker B."/>
            <person name="Young S.K."/>
            <person name="Zeng Q."/>
            <person name="Gargeya S."/>
            <person name="Fitzgerald M."/>
            <person name="Haas B."/>
            <person name="Abouelleil A."/>
            <person name="Allen A.W."/>
            <person name="Alvarado L."/>
            <person name="Arachchi H.M."/>
            <person name="Berlin A.M."/>
            <person name="Chapman S.B."/>
            <person name="Gainer-Dewar J."/>
            <person name="Goldberg J."/>
            <person name="Griggs A."/>
            <person name="Gujja S."/>
            <person name="Hansen M."/>
            <person name="Howarth C."/>
            <person name="Imamovic A."/>
            <person name="Ireland A."/>
            <person name="Larimer J."/>
            <person name="McCowan C."/>
            <person name="Murphy C."/>
            <person name="Pearson M."/>
            <person name="Poon T.W."/>
            <person name="Priest M."/>
            <person name="Roberts A."/>
            <person name="Saif S."/>
            <person name="Shea T."/>
            <person name="Sisk P."/>
            <person name="Sykes S."/>
            <person name="Wortman J."/>
            <person name="Nusbaum C."/>
            <person name="Birren B."/>
        </authorList>
    </citation>
    <scope>NUCLEOTIDE SEQUENCE [LARGE SCALE GENOMIC DNA]</scope>
    <source>
        <strain evidence="4 5">CBS 606.96</strain>
    </source>
</reference>
<dbReference type="InterPro" id="IPR056722">
    <property type="entry name" value="DUF7820"/>
</dbReference>
<gene>
    <name evidence="4" type="ORF">A1O3_06774</name>
</gene>
<keyword evidence="2" id="KW-0472">Membrane</keyword>
<name>W9XQZ1_9EURO</name>
<dbReference type="AlphaFoldDB" id="W9XQZ1"/>
<evidence type="ECO:0000259" key="3">
    <source>
        <dbReference type="Pfam" id="PF25130"/>
    </source>
</evidence>
<dbReference type="PANTHER" id="PTHR42078:SF1">
    <property type="entry name" value="GLUCAN 1, 4-ALPHA-GLUCOSIDASE"/>
    <property type="match status" value="1"/>
</dbReference>
<dbReference type="STRING" id="1182542.W9XQZ1"/>
<organism evidence="4 5">
    <name type="scientific">Capronia epimyces CBS 606.96</name>
    <dbReference type="NCBI Taxonomy" id="1182542"/>
    <lineage>
        <taxon>Eukaryota</taxon>
        <taxon>Fungi</taxon>
        <taxon>Dikarya</taxon>
        <taxon>Ascomycota</taxon>
        <taxon>Pezizomycotina</taxon>
        <taxon>Eurotiomycetes</taxon>
        <taxon>Chaetothyriomycetidae</taxon>
        <taxon>Chaetothyriales</taxon>
        <taxon>Herpotrichiellaceae</taxon>
        <taxon>Capronia</taxon>
    </lineage>
</organism>
<feature type="region of interest" description="Disordered" evidence="1">
    <location>
        <begin position="49"/>
        <end position="144"/>
    </location>
</feature>
<evidence type="ECO:0000313" key="5">
    <source>
        <dbReference type="Proteomes" id="UP000019478"/>
    </source>
</evidence>
<feature type="region of interest" description="Disordered" evidence="1">
    <location>
        <begin position="544"/>
        <end position="604"/>
    </location>
</feature>
<feature type="transmembrane region" description="Helical" evidence="2">
    <location>
        <begin position="316"/>
        <end position="340"/>
    </location>
</feature>
<evidence type="ECO:0000256" key="1">
    <source>
        <dbReference type="SAM" id="MobiDB-lite"/>
    </source>
</evidence>
<dbReference type="Pfam" id="PF25130">
    <property type="entry name" value="DUF7820"/>
    <property type="match status" value="1"/>
</dbReference>
<proteinExistence type="predicted"/>
<feature type="compositionally biased region" description="Polar residues" evidence="1">
    <location>
        <begin position="88"/>
        <end position="99"/>
    </location>
</feature>
<feature type="compositionally biased region" description="Polar residues" evidence="1">
    <location>
        <begin position="108"/>
        <end position="128"/>
    </location>
</feature>
<dbReference type="GeneID" id="19170880"/>
<dbReference type="PANTHER" id="PTHR42078">
    <property type="entry name" value="GLUCAN 1, 4-ALPHA-GLUCOSIDASE"/>
    <property type="match status" value="1"/>
</dbReference>
<sequence>MARRPPSPLPISTGDEATLRRTSTEGSNPNVFSDEYALDPFESINDLSRTASIDSRPEHLTLSRSDNAQSGPREYIPPGLPGKPSGLNRLSSGRATLTDASVDPHRTLSLSSRSIADTQRTLSTSSRFSMPRAQSPYRGPTAPSQPYGLYPQATRASSIASESTIRPMERPFIPQGGPEHPYSMYPQNTVPEEVDDPEPQVGLGFPGLVQAYQPATDLPGNDVGDIVGTDGHIEQLPPYSRYADNVVAKGDMARIDTNTSRVNADSTLEPPLQPAASSASEMELTAVGSESSTAEIARKEGLSGDKKRKTCFGIPLWTLIILAAVIVLAAVLGGVIGGIVGNKKGADRAIASGATTTVWLDADPAETGPSTPACPTGHFSVPLNQTQEIDSCVVDSTYSQVWGCLDFSRLGINFFESASGGPPLSVVFDDYSVRPQLFRYGPQPPDFNGTAFTMSPFKDKEDDELGVALFFSVLFDKLNILPSAALTPSPHDKRSVAATALVRRDPAWTDEYLNVGDQPWYCFWNSTINEFWVFLSQDLDSDGNASTTTSSITSMTSAATTAPPHGTSASPPTLQTESPSRDSALTTPYPSEPTGTGPLPSVKLRKLRREASTSGSYDFPKLVKMVEKRKPENNVQPYCQQMQVLNNWQIVAIPGVPTIPIEESEYSPAAAPTGGSKRAVRRQSSDTVQQLGSNCVCEWFSV</sequence>
<dbReference type="Proteomes" id="UP000019478">
    <property type="component" value="Unassembled WGS sequence"/>
</dbReference>
<keyword evidence="5" id="KW-1185">Reference proteome</keyword>
<accession>W9XQZ1</accession>
<protein>
    <recommendedName>
        <fullName evidence="3">DUF7820 domain-containing protein</fullName>
    </recommendedName>
</protein>
<evidence type="ECO:0000313" key="4">
    <source>
        <dbReference type="EMBL" id="EXJ82957.1"/>
    </source>
</evidence>
<evidence type="ECO:0000256" key="2">
    <source>
        <dbReference type="SAM" id="Phobius"/>
    </source>
</evidence>
<feature type="region of interest" description="Disordered" evidence="1">
    <location>
        <begin position="1"/>
        <end position="34"/>
    </location>
</feature>
<feature type="compositionally biased region" description="Polar residues" evidence="1">
    <location>
        <begin position="567"/>
        <end position="589"/>
    </location>
</feature>
<dbReference type="HOGENOM" id="CLU_011816_1_0_1"/>
<keyword evidence="2" id="KW-0812">Transmembrane</keyword>
<dbReference type="eggNOG" id="ENOG502SJP0">
    <property type="taxonomic scope" value="Eukaryota"/>
</dbReference>
<dbReference type="OrthoDB" id="514070at2759"/>
<dbReference type="EMBL" id="AMGY01000005">
    <property type="protein sequence ID" value="EXJ82957.1"/>
    <property type="molecule type" value="Genomic_DNA"/>
</dbReference>
<feature type="domain" description="DUF7820" evidence="3">
    <location>
        <begin position="355"/>
        <end position="701"/>
    </location>
</feature>